<feature type="chain" id="PRO_5047312510" evidence="5">
    <location>
        <begin position="36"/>
        <end position="923"/>
    </location>
</feature>
<protein>
    <submittedName>
        <fullName evidence="6">FG-GAP-like repeat-containing protein</fullName>
    </submittedName>
</protein>
<dbReference type="Pfam" id="PF03534">
    <property type="entry name" value="SpvB"/>
    <property type="match status" value="1"/>
</dbReference>
<name>A0ABY6GAX0_9BURK</name>
<dbReference type="SUPFAM" id="SSF69318">
    <property type="entry name" value="Integrin alpha N-terminal domain"/>
    <property type="match status" value="2"/>
</dbReference>
<evidence type="ECO:0000256" key="2">
    <source>
        <dbReference type="ARBA" id="ARBA00022525"/>
    </source>
</evidence>
<dbReference type="InterPro" id="IPR028994">
    <property type="entry name" value="Integrin_alpha_N"/>
</dbReference>
<keyword evidence="4" id="KW-0843">Virulence</keyword>
<keyword evidence="2" id="KW-0964">Secreted</keyword>
<proteinExistence type="predicted"/>
<dbReference type="Proteomes" id="UP001162800">
    <property type="component" value="Chromosome"/>
</dbReference>
<evidence type="ECO:0000256" key="5">
    <source>
        <dbReference type="SAM" id="SignalP"/>
    </source>
</evidence>
<gene>
    <name evidence="6" type="ORF">M9799_03020</name>
</gene>
<feature type="signal peptide" evidence="5">
    <location>
        <begin position="1"/>
        <end position="35"/>
    </location>
</feature>
<keyword evidence="3 5" id="KW-0732">Signal</keyword>
<dbReference type="Gene3D" id="2.40.128.340">
    <property type="match status" value="2"/>
</dbReference>
<dbReference type="EMBL" id="CP106881">
    <property type="protein sequence ID" value="UYG52227.1"/>
    <property type="molecule type" value="Genomic_DNA"/>
</dbReference>
<dbReference type="PANTHER" id="PTHR46580">
    <property type="entry name" value="SENSOR KINASE-RELATED"/>
    <property type="match status" value="1"/>
</dbReference>
<sequence length="923" mass="97824">MPSLFSSFCGSLVFVRSAAQCAVKLASLAFLVVHAQTTVPVKLAGDFSVSSSGAAVYRIPIQLPPGIAGTQPKLALLYNSQAGNGIMGMGWSVEGLSAITRCAKSMATDGTPGAITHSQEDRFCMDGQRLINIAGGYGAADSEYRTEIDGFSKIVAKGAAERNASNGPQVFIVKTKDGLTLEYGSTDDSRIEVRDGHVVRMWALSNVIDVKGNWTNYAYSKDHVNGEFNISSISYGGDRKVIFEYESRPDILNAFEAGSKIRQSVRLARIKTYLADKEQQSLAVTYSEESSGFASLPKAIKRCSSQECTFDTSLEWTSAGSPNFSGQMWSGHSGGQANNALGDFNGDGITDMIGDTGGGGIWHVCLSTTSGFNCESWSSHQGGRDNNVFGDFNGDGLTDMMAHTGEGGSWHVCLSTGSGFSCSYWSGHGGGPHNNVVGDFNGDGRDDMAGYTAEGGRWHVCLSTGSDFSCSYWNGHAEGRAKTVLGDFNGDGLTDMAGGPDLNGIVRVCLSTGVDFSCSPWVVGGDTPLSSGDFNGDGRTDFIRDIPDAGAWMVCLSTGVGFDCSSTWWKGHRGGADNNAVGDFNGDGRTDIAGYTGSGGIWDVCLSTGTSFDCAPWTGHSGGPGNYAVGDFNGDGRSDMAGYAGDGSWHITLSQSNATRSLSRISQGAHFISIHAQSQASLAANGGYFRDSGTAYPLSDARGALAMVKQVDISDAKGGANRTTYQYGGLKVEHASGQHPGSGRGMLGFRWMKSVLESTGVQTCSEFFQTWPHTGQVRTTETRLIKHGPHRLIKRSDNTLGCYQSEGMAGGVKPDSAMTACGEWAAGKVHFPFVASTTENSWELDGAQMPTLFTSSSYGGYPDQNGAVRQFGDPTQITVDIREGAGVKHRKLTTNEYQPARTDGPAWMIGRLRRATVTSSQPF</sequence>
<organism evidence="6 7">
    <name type="scientific">Comamonas endophytica</name>
    <dbReference type="NCBI Taxonomy" id="2949090"/>
    <lineage>
        <taxon>Bacteria</taxon>
        <taxon>Pseudomonadati</taxon>
        <taxon>Pseudomonadota</taxon>
        <taxon>Betaproteobacteria</taxon>
        <taxon>Burkholderiales</taxon>
        <taxon>Comamonadaceae</taxon>
        <taxon>Comamonas</taxon>
    </lineage>
</organism>
<reference evidence="6" key="1">
    <citation type="submission" date="2022-09" db="EMBL/GenBank/DDBJ databases">
        <title>The complete genome of Acidovorax sp. 5MLIR.</title>
        <authorList>
            <person name="Liu L."/>
            <person name="Yue J."/>
            <person name="Yang F."/>
            <person name="Yuan J."/>
            <person name="Li L."/>
        </authorList>
    </citation>
    <scope>NUCLEOTIDE SEQUENCE</scope>
    <source>
        <strain evidence="6">5MLIR</strain>
    </source>
</reference>
<evidence type="ECO:0000256" key="3">
    <source>
        <dbReference type="ARBA" id="ARBA00022729"/>
    </source>
</evidence>
<evidence type="ECO:0000313" key="7">
    <source>
        <dbReference type="Proteomes" id="UP001162800"/>
    </source>
</evidence>
<dbReference type="Pfam" id="PF13517">
    <property type="entry name" value="FG-GAP_3"/>
    <property type="match status" value="1"/>
</dbReference>
<accession>A0ABY6GAX0</accession>
<keyword evidence="7" id="KW-1185">Reference proteome</keyword>
<dbReference type="RefSeq" id="WP_231044250.1">
    <property type="nucleotide sequence ID" value="NZ_CP106881.1"/>
</dbReference>
<comment type="subcellular location">
    <subcellularLocation>
        <location evidence="1">Secreted</location>
    </subcellularLocation>
</comment>
<dbReference type="InterPro" id="IPR013517">
    <property type="entry name" value="FG-GAP"/>
</dbReference>
<evidence type="ECO:0000256" key="1">
    <source>
        <dbReference type="ARBA" id="ARBA00004613"/>
    </source>
</evidence>
<evidence type="ECO:0000256" key="4">
    <source>
        <dbReference type="ARBA" id="ARBA00023026"/>
    </source>
</evidence>
<evidence type="ECO:0000313" key="6">
    <source>
        <dbReference type="EMBL" id="UYG52227.1"/>
    </source>
</evidence>
<dbReference type="InterPro" id="IPR003284">
    <property type="entry name" value="Sal_SpvB"/>
</dbReference>